<feature type="transmembrane region" description="Helical" evidence="1">
    <location>
        <begin position="207"/>
        <end position="228"/>
    </location>
</feature>
<name>A0A0U4G7V4_9BACI</name>
<feature type="transmembrane region" description="Helical" evidence="1">
    <location>
        <begin position="282"/>
        <end position="306"/>
    </location>
</feature>
<feature type="transmembrane region" description="Helical" evidence="1">
    <location>
        <begin position="150"/>
        <end position="176"/>
    </location>
</feature>
<proteinExistence type="predicted"/>
<evidence type="ECO:0000313" key="2">
    <source>
        <dbReference type="EMBL" id="ALX48794.1"/>
    </source>
</evidence>
<keyword evidence="1" id="KW-1133">Transmembrane helix</keyword>
<dbReference type="PANTHER" id="PTHR37305:SF1">
    <property type="entry name" value="MEMBRANE PROTEIN"/>
    <property type="match status" value="1"/>
</dbReference>
<dbReference type="AlphaFoldDB" id="A0A0U4G7V4"/>
<accession>A0A0U4G7V4</accession>
<keyword evidence="1" id="KW-0812">Transmembrane</keyword>
<dbReference type="EMBL" id="CP013862">
    <property type="protein sequence ID" value="ALX48794.1"/>
    <property type="molecule type" value="Genomic_DNA"/>
</dbReference>
<sequence length="314" mass="35796">MDFVKLLQNEMIKIYTRPRTWIFLLFVVFIIAATAFINKEISEDFPEGEWKQSVQSQIDSNQQKIENGGATPQLQQETRKLTYYLNNDISPYPRESWMLVKNAVNQITPLIVLFAVIIAGDIVASEFAWGSIKMLMIRPYPRWSFLLAKYITSVLFAVGLILFMLIVAWIFGSIIFGAGGMSHPILSFTEEGKMVSQSTLSYTLKAAGLQMITILLFITIAFMISTLFKSNILAIGISVFLWFSMGVLGSILANFTWAKYLLFTNLNLTYYLQSPEGLMPGMSLPFSLIVNMIYWLLFLLITWVVFQKRDINTT</sequence>
<dbReference type="RefSeq" id="WP_068444969.1">
    <property type="nucleotide sequence ID" value="NZ_CP013862.1"/>
</dbReference>
<feature type="transmembrane region" description="Helical" evidence="1">
    <location>
        <begin position="107"/>
        <end position="129"/>
    </location>
</feature>
<dbReference type="PANTHER" id="PTHR37305">
    <property type="entry name" value="INTEGRAL MEMBRANE PROTEIN-RELATED"/>
    <property type="match status" value="1"/>
</dbReference>
<evidence type="ECO:0000256" key="1">
    <source>
        <dbReference type="SAM" id="Phobius"/>
    </source>
</evidence>
<dbReference type="STRING" id="1472767.AOX59_09305"/>
<dbReference type="OrthoDB" id="8613028at2"/>
<feature type="transmembrane region" description="Helical" evidence="1">
    <location>
        <begin position="21"/>
        <end position="37"/>
    </location>
</feature>
<evidence type="ECO:0008006" key="4">
    <source>
        <dbReference type="Google" id="ProtNLM"/>
    </source>
</evidence>
<dbReference type="GO" id="GO:0005886">
    <property type="term" value="C:plasma membrane"/>
    <property type="evidence" value="ECO:0007669"/>
    <property type="project" value="UniProtKB-SubCell"/>
</dbReference>
<organism evidence="2 3">
    <name type="scientific">Lentibacillus amyloliquefaciens</name>
    <dbReference type="NCBI Taxonomy" id="1472767"/>
    <lineage>
        <taxon>Bacteria</taxon>
        <taxon>Bacillati</taxon>
        <taxon>Bacillota</taxon>
        <taxon>Bacilli</taxon>
        <taxon>Bacillales</taxon>
        <taxon>Bacillaceae</taxon>
        <taxon>Lentibacillus</taxon>
    </lineage>
</organism>
<reference evidence="2 3" key="1">
    <citation type="submission" date="2016-01" db="EMBL/GenBank/DDBJ databases">
        <title>Complete genome sequence of strain Lentibacillus amyloliquefaciens LAM0015T isolated from saline sediment.</title>
        <authorList>
            <person name="Wang J.-L."/>
            <person name="He M.-X."/>
        </authorList>
    </citation>
    <scope>NUCLEOTIDE SEQUENCE [LARGE SCALE GENOMIC DNA]</scope>
    <source>
        <strain evidence="2 3">LAM0015</strain>
    </source>
</reference>
<keyword evidence="3" id="KW-1185">Reference proteome</keyword>
<dbReference type="GO" id="GO:0140359">
    <property type="term" value="F:ABC-type transporter activity"/>
    <property type="evidence" value="ECO:0007669"/>
    <property type="project" value="InterPro"/>
</dbReference>
<feature type="transmembrane region" description="Helical" evidence="1">
    <location>
        <begin position="240"/>
        <end position="262"/>
    </location>
</feature>
<evidence type="ECO:0000313" key="3">
    <source>
        <dbReference type="Proteomes" id="UP000050331"/>
    </source>
</evidence>
<protein>
    <recommendedName>
        <fullName evidence="4">ABC transporter permease</fullName>
    </recommendedName>
</protein>
<gene>
    <name evidence="2" type="ORF">AOX59_09305</name>
</gene>
<dbReference type="KEGG" id="lao:AOX59_09305"/>
<dbReference type="Pfam" id="PF12679">
    <property type="entry name" value="ABC2_membrane_2"/>
    <property type="match status" value="1"/>
</dbReference>
<dbReference type="Proteomes" id="UP000050331">
    <property type="component" value="Chromosome"/>
</dbReference>
<keyword evidence="1" id="KW-0472">Membrane</keyword>